<dbReference type="AlphaFoldDB" id="A0AAQ3WVV2"/>
<dbReference type="EMBL" id="CP144749">
    <property type="protein sequence ID" value="WVZ75251.1"/>
    <property type="molecule type" value="Genomic_DNA"/>
</dbReference>
<dbReference type="PROSITE" id="PS50878">
    <property type="entry name" value="RT_POL"/>
    <property type="match status" value="1"/>
</dbReference>
<organism evidence="2 3">
    <name type="scientific">Paspalum notatum var. saurae</name>
    <dbReference type="NCBI Taxonomy" id="547442"/>
    <lineage>
        <taxon>Eukaryota</taxon>
        <taxon>Viridiplantae</taxon>
        <taxon>Streptophyta</taxon>
        <taxon>Embryophyta</taxon>
        <taxon>Tracheophyta</taxon>
        <taxon>Spermatophyta</taxon>
        <taxon>Magnoliopsida</taxon>
        <taxon>Liliopsida</taxon>
        <taxon>Poales</taxon>
        <taxon>Poaceae</taxon>
        <taxon>PACMAD clade</taxon>
        <taxon>Panicoideae</taxon>
        <taxon>Andropogonodae</taxon>
        <taxon>Paspaleae</taxon>
        <taxon>Paspalinae</taxon>
        <taxon>Paspalum</taxon>
    </lineage>
</organism>
<evidence type="ECO:0000259" key="1">
    <source>
        <dbReference type="PROSITE" id="PS50878"/>
    </source>
</evidence>
<evidence type="ECO:0000313" key="2">
    <source>
        <dbReference type="EMBL" id="WVZ75251.1"/>
    </source>
</evidence>
<dbReference type="Pfam" id="PF00078">
    <property type="entry name" value="RVT_1"/>
    <property type="match status" value="1"/>
</dbReference>
<dbReference type="Proteomes" id="UP001341281">
    <property type="component" value="Chromosome 05"/>
</dbReference>
<sequence length="456" mass="52294">MSDHTPLLLSTHDKVERPLSIEEIDLRKACKARIQHFVAIQKAKARQRARGFQWMNNSHVVLIPKVSQPESITDYIPISLTHSFVKLFCKVLAVRLSRVISNLVDVNMSAFIKKRCIHDNFKLVHNTMKFLHKNKSGALFSKIDISKAFDTINWQYLLDLMQTFGFRNRWLFWLHSRSSFFVNNQLTDGILHRRGVRQGDPLSPLLFVVAMEPLNKLIRQAEHHRILSPLPSDLTRFKVSLYANDIAMFIKPTVDDVTTMLTLFGVFGQVTGLILNRAKTEFFPIAIDEGSLLQLEAQTGVTVSIFPTKYLGLPLHTKRIPNMQVQLLVDKVVGRLAGWKKRWKKRDLTALTTYWLLAYKPPEWAIKLIDKCRRNFIWKGNSQHAKGVVLGSLVQNVQVLVLHSAISNVKSNEERDKITWNWTSNGEFSVKSVYDPQFVGSIETPVAHEVRHCPGQ</sequence>
<feature type="domain" description="Reverse transcriptase" evidence="1">
    <location>
        <begin position="44"/>
        <end position="315"/>
    </location>
</feature>
<dbReference type="CDD" id="cd01650">
    <property type="entry name" value="RT_nLTR_like"/>
    <property type="match status" value="1"/>
</dbReference>
<dbReference type="SUPFAM" id="SSF56672">
    <property type="entry name" value="DNA/RNA polymerases"/>
    <property type="match status" value="1"/>
</dbReference>
<gene>
    <name evidence="2" type="ORF">U9M48_023325</name>
</gene>
<evidence type="ECO:0000313" key="3">
    <source>
        <dbReference type="Proteomes" id="UP001341281"/>
    </source>
</evidence>
<dbReference type="InterPro" id="IPR000477">
    <property type="entry name" value="RT_dom"/>
</dbReference>
<accession>A0AAQ3WVV2</accession>
<dbReference type="PANTHER" id="PTHR31635:SF196">
    <property type="entry name" value="REVERSE TRANSCRIPTASE DOMAIN-CONTAINING PROTEIN-RELATED"/>
    <property type="match status" value="1"/>
</dbReference>
<protein>
    <recommendedName>
        <fullName evidence="1">Reverse transcriptase domain-containing protein</fullName>
    </recommendedName>
</protein>
<dbReference type="PANTHER" id="PTHR31635">
    <property type="entry name" value="REVERSE TRANSCRIPTASE DOMAIN-CONTAINING PROTEIN-RELATED"/>
    <property type="match status" value="1"/>
</dbReference>
<proteinExistence type="predicted"/>
<keyword evidence="3" id="KW-1185">Reference proteome</keyword>
<reference evidence="2 3" key="1">
    <citation type="submission" date="2024-02" db="EMBL/GenBank/DDBJ databases">
        <title>High-quality chromosome-scale genome assembly of Pensacola bahiagrass (Paspalum notatum Flugge var. saurae).</title>
        <authorList>
            <person name="Vega J.M."/>
            <person name="Podio M."/>
            <person name="Orjuela J."/>
            <person name="Siena L.A."/>
            <person name="Pessino S.C."/>
            <person name="Combes M.C."/>
            <person name="Mariac C."/>
            <person name="Albertini E."/>
            <person name="Pupilli F."/>
            <person name="Ortiz J.P.A."/>
            <person name="Leblanc O."/>
        </authorList>
    </citation>
    <scope>NUCLEOTIDE SEQUENCE [LARGE SCALE GENOMIC DNA]</scope>
    <source>
        <strain evidence="2">R1</strain>
        <tissue evidence="2">Leaf</tissue>
    </source>
</reference>
<dbReference type="InterPro" id="IPR043502">
    <property type="entry name" value="DNA/RNA_pol_sf"/>
</dbReference>
<name>A0AAQ3WVV2_PASNO</name>